<dbReference type="OrthoDB" id="2657661at2759"/>
<gene>
    <name evidence="2" type="ORF">PAXRUDRAFT_604773</name>
</gene>
<proteinExistence type="predicted"/>
<evidence type="ECO:0008006" key="4">
    <source>
        <dbReference type="Google" id="ProtNLM"/>
    </source>
</evidence>
<feature type="region of interest" description="Disordered" evidence="1">
    <location>
        <begin position="46"/>
        <end position="70"/>
    </location>
</feature>
<protein>
    <recommendedName>
        <fullName evidence="4">WW domain-containing protein</fullName>
    </recommendedName>
</protein>
<dbReference type="AlphaFoldDB" id="A0A0D0D0C9"/>
<accession>A0A0D0D0C9</accession>
<reference evidence="3" key="2">
    <citation type="submission" date="2015-01" db="EMBL/GenBank/DDBJ databases">
        <title>Evolutionary Origins and Diversification of the Mycorrhizal Mutualists.</title>
        <authorList>
            <consortium name="DOE Joint Genome Institute"/>
            <consortium name="Mycorrhizal Genomics Consortium"/>
            <person name="Kohler A."/>
            <person name="Kuo A."/>
            <person name="Nagy L.G."/>
            <person name="Floudas D."/>
            <person name="Copeland A."/>
            <person name="Barry K.W."/>
            <person name="Cichocki N."/>
            <person name="Veneault-Fourrey C."/>
            <person name="LaButti K."/>
            <person name="Lindquist E.A."/>
            <person name="Lipzen A."/>
            <person name="Lundell T."/>
            <person name="Morin E."/>
            <person name="Murat C."/>
            <person name="Riley R."/>
            <person name="Ohm R."/>
            <person name="Sun H."/>
            <person name="Tunlid A."/>
            <person name="Henrissat B."/>
            <person name="Grigoriev I.V."/>
            <person name="Hibbett D.S."/>
            <person name="Martin F."/>
        </authorList>
    </citation>
    <scope>NUCLEOTIDE SEQUENCE [LARGE SCALE GENOMIC DNA]</scope>
    <source>
        <strain evidence="3">Ve08.2h10</strain>
    </source>
</reference>
<evidence type="ECO:0000313" key="2">
    <source>
        <dbReference type="EMBL" id="KIK73284.1"/>
    </source>
</evidence>
<dbReference type="Proteomes" id="UP000054538">
    <property type="component" value="Unassembled WGS sequence"/>
</dbReference>
<keyword evidence="3" id="KW-1185">Reference proteome</keyword>
<evidence type="ECO:0000256" key="1">
    <source>
        <dbReference type="SAM" id="MobiDB-lite"/>
    </source>
</evidence>
<evidence type="ECO:0000313" key="3">
    <source>
        <dbReference type="Proteomes" id="UP000054538"/>
    </source>
</evidence>
<reference evidence="2 3" key="1">
    <citation type="submission" date="2014-04" db="EMBL/GenBank/DDBJ databases">
        <authorList>
            <consortium name="DOE Joint Genome Institute"/>
            <person name="Kuo A."/>
            <person name="Kohler A."/>
            <person name="Jargeat P."/>
            <person name="Nagy L.G."/>
            <person name="Floudas D."/>
            <person name="Copeland A."/>
            <person name="Barry K.W."/>
            <person name="Cichocki N."/>
            <person name="Veneault-Fourrey C."/>
            <person name="LaButti K."/>
            <person name="Lindquist E.A."/>
            <person name="Lipzen A."/>
            <person name="Lundell T."/>
            <person name="Morin E."/>
            <person name="Murat C."/>
            <person name="Sun H."/>
            <person name="Tunlid A."/>
            <person name="Henrissat B."/>
            <person name="Grigoriev I.V."/>
            <person name="Hibbett D.S."/>
            <person name="Martin F."/>
            <person name="Nordberg H.P."/>
            <person name="Cantor M.N."/>
            <person name="Hua S.X."/>
        </authorList>
    </citation>
    <scope>NUCLEOTIDE SEQUENCE [LARGE SCALE GENOMIC DNA]</scope>
    <source>
        <strain evidence="2 3">Ve08.2h10</strain>
    </source>
</reference>
<dbReference type="InParanoid" id="A0A0D0D0C9"/>
<dbReference type="EMBL" id="KN829916">
    <property type="protein sequence ID" value="KIK73284.1"/>
    <property type="molecule type" value="Genomic_DNA"/>
</dbReference>
<sequence>MVRMPSPQVTQSSDGETPIILSDLEQKLQGIVPSDVRRPTDRVHKKFQSAPGTVKSSQQARQSTLITSESPPSGWVRIKHPDADVYYFHEEKILYTWSDVLDPKVHALVMEAAEMLRKSFPLQDKQDVNLVLDTHTVNEGDRICSYYYVSHGDRRIFWLEGMGHVQGSDPCTSDKCDSLKRSKMHCPFVLSVRLVRQLTISKAWKLSTGEQGVDGSIAA</sequence>
<name>A0A0D0D0C9_9AGAM</name>
<feature type="compositionally biased region" description="Polar residues" evidence="1">
    <location>
        <begin position="50"/>
        <end position="70"/>
    </location>
</feature>
<organism evidence="2 3">
    <name type="scientific">Paxillus rubicundulus Ve08.2h10</name>
    <dbReference type="NCBI Taxonomy" id="930991"/>
    <lineage>
        <taxon>Eukaryota</taxon>
        <taxon>Fungi</taxon>
        <taxon>Dikarya</taxon>
        <taxon>Basidiomycota</taxon>
        <taxon>Agaricomycotina</taxon>
        <taxon>Agaricomycetes</taxon>
        <taxon>Agaricomycetidae</taxon>
        <taxon>Boletales</taxon>
        <taxon>Paxilineae</taxon>
        <taxon>Paxillaceae</taxon>
        <taxon>Paxillus</taxon>
    </lineage>
</organism>
<dbReference type="HOGENOM" id="CLU_109908_0_0_1"/>